<geneLocation type="plasmid" evidence="4 5">
    <name>unnamed4</name>
</geneLocation>
<keyword evidence="4" id="KW-0614">Plasmid</keyword>
<dbReference type="PROSITE" id="PS51898">
    <property type="entry name" value="TYR_RECOMBINASE"/>
    <property type="match status" value="1"/>
</dbReference>
<dbReference type="GO" id="GO:0006310">
    <property type="term" value="P:DNA recombination"/>
    <property type="evidence" value="ECO:0007669"/>
    <property type="project" value="UniProtKB-KW"/>
</dbReference>
<protein>
    <submittedName>
        <fullName evidence="4">Integrase</fullName>
    </submittedName>
</protein>
<dbReference type="GO" id="GO:0015074">
    <property type="term" value="P:DNA integration"/>
    <property type="evidence" value="ECO:0007669"/>
    <property type="project" value="InterPro"/>
</dbReference>
<dbReference type="InterPro" id="IPR013762">
    <property type="entry name" value="Integrase-like_cat_sf"/>
</dbReference>
<evidence type="ECO:0000313" key="4">
    <source>
        <dbReference type="EMBL" id="AWK90271.1"/>
    </source>
</evidence>
<dbReference type="InterPro" id="IPR052925">
    <property type="entry name" value="Phage_Integrase-like_Recomb"/>
</dbReference>
<dbReference type="OrthoDB" id="5513193at2"/>
<dbReference type="RefSeq" id="WP_109334417.1">
    <property type="nucleotide sequence ID" value="NZ_CP029359.1"/>
</dbReference>
<dbReference type="CDD" id="cd00799">
    <property type="entry name" value="INT_Cre_C"/>
    <property type="match status" value="1"/>
</dbReference>
<dbReference type="InterPro" id="IPR002104">
    <property type="entry name" value="Integrase_catalytic"/>
</dbReference>
<gene>
    <name evidence="4" type="ORF">DEW08_30135</name>
</gene>
<sequence length="344" mass="36910">MAADVIVVETGLFGSLEVPGDRAEAVRDIAARAAAFANRARAFNTIATYRSAWSAYTIWCRELGFLPLAGDPQVVALYLAKAAERLSVATLEVHLGAIVAAHRAVGVPIDRQHYLIRSVLEGIARSKGRRPTRVAAPILPDILIRMVDSLPGTPKGVRDRAVILLGFGGALRRSEIVALDRDDLEFHDRGVTVTIRRSKTDQQGGGQTVAVYGSPVPAIDVVAAMRAWLELRGEGPGPLFFQADGGGTLRPDRGRLAGQAVARIVKAAAARAGYDPARFAGHSLRAGLATAAANQDAQLHDIMRQTRHKNADVARRYIRDAELWRRNVSELVFSAGRDGPPDGG</sequence>
<dbReference type="InterPro" id="IPR010998">
    <property type="entry name" value="Integrase_recombinase_N"/>
</dbReference>
<proteinExistence type="predicted"/>
<dbReference type="SUPFAM" id="SSF47823">
    <property type="entry name" value="lambda integrase-like, N-terminal domain"/>
    <property type="match status" value="1"/>
</dbReference>
<dbReference type="EMBL" id="CP029359">
    <property type="protein sequence ID" value="AWK90271.1"/>
    <property type="molecule type" value="Genomic_DNA"/>
</dbReference>
<dbReference type="Gene3D" id="1.10.150.130">
    <property type="match status" value="1"/>
</dbReference>
<dbReference type="Proteomes" id="UP000245629">
    <property type="component" value="Plasmid unnamed4"/>
</dbReference>
<evidence type="ECO:0000256" key="1">
    <source>
        <dbReference type="ARBA" id="ARBA00023125"/>
    </source>
</evidence>
<evidence type="ECO:0000256" key="2">
    <source>
        <dbReference type="ARBA" id="ARBA00023172"/>
    </source>
</evidence>
<dbReference type="PANTHER" id="PTHR34605:SF4">
    <property type="entry name" value="DNA ADENINE METHYLTRANSFERASE"/>
    <property type="match status" value="1"/>
</dbReference>
<dbReference type="AlphaFoldDB" id="A0A2S2D0I1"/>
<keyword evidence="1" id="KW-0238">DNA-binding</keyword>
<keyword evidence="5" id="KW-1185">Reference proteome</keyword>
<dbReference type="InterPro" id="IPR011010">
    <property type="entry name" value="DNA_brk_join_enz"/>
</dbReference>
<dbReference type="KEGG" id="azz:DEW08_30135"/>
<name>A0A2S2D0I1_9PROT</name>
<dbReference type="Pfam" id="PF00589">
    <property type="entry name" value="Phage_integrase"/>
    <property type="match status" value="1"/>
</dbReference>
<dbReference type="GO" id="GO:0003677">
    <property type="term" value="F:DNA binding"/>
    <property type="evidence" value="ECO:0007669"/>
    <property type="project" value="UniProtKB-KW"/>
</dbReference>
<dbReference type="Gene3D" id="1.10.443.10">
    <property type="entry name" value="Intergrase catalytic core"/>
    <property type="match status" value="1"/>
</dbReference>
<evidence type="ECO:0000313" key="5">
    <source>
        <dbReference type="Proteomes" id="UP000245629"/>
    </source>
</evidence>
<feature type="domain" description="Tyr recombinase" evidence="3">
    <location>
        <begin position="133"/>
        <end position="330"/>
    </location>
</feature>
<dbReference type="PANTHER" id="PTHR34605">
    <property type="entry name" value="PHAGE_INTEGRASE DOMAIN-CONTAINING PROTEIN"/>
    <property type="match status" value="1"/>
</dbReference>
<keyword evidence="2" id="KW-0233">DNA recombination</keyword>
<evidence type="ECO:0000259" key="3">
    <source>
        <dbReference type="PROSITE" id="PS51898"/>
    </source>
</evidence>
<accession>A0A2S2D0I1</accession>
<reference evidence="5" key="1">
    <citation type="submission" date="2018-05" db="EMBL/GenBank/DDBJ databases">
        <title>Azospirillum thermophila sp. nov., a novel isolated from hot spring.</title>
        <authorList>
            <person name="Zhao Z."/>
        </authorList>
    </citation>
    <scope>NUCLEOTIDE SEQUENCE [LARGE SCALE GENOMIC DNA]</scope>
    <source>
        <strain evidence="5">CFH 70021</strain>
        <plasmid evidence="5">unnamed4</plasmid>
    </source>
</reference>
<organism evidence="4 5">
    <name type="scientific">Azospirillum thermophilum</name>
    <dbReference type="NCBI Taxonomy" id="2202148"/>
    <lineage>
        <taxon>Bacteria</taxon>
        <taxon>Pseudomonadati</taxon>
        <taxon>Pseudomonadota</taxon>
        <taxon>Alphaproteobacteria</taxon>
        <taxon>Rhodospirillales</taxon>
        <taxon>Azospirillaceae</taxon>
        <taxon>Azospirillum</taxon>
    </lineage>
</organism>
<dbReference type="SUPFAM" id="SSF56349">
    <property type="entry name" value="DNA breaking-rejoining enzymes"/>
    <property type="match status" value="1"/>
</dbReference>